<evidence type="ECO:0000313" key="8">
    <source>
        <dbReference type="Proteomes" id="UP000681356"/>
    </source>
</evidence>
<dbReference type="RefSeq" id="WP_212537435.1">
    <property type="nucleotide sequence ID" value="NZ_JAGTUU010000006.1"/>
</dbReference>
<reference evidence="7" key="1">
    <citation type="submission" date="2021-04" db="EMBL/GenBank/DDBJ databases">
        <authorList>
            <person name="Yoon J."/>
        </authorList>
    </citation>
    <scope>NUCLEOTIDE SEQUENCE</scope>
    <source>
        <strain evidence="7">KMU-90</strain>
    </source>
</reference>
<evidence type="ECO:0000256" key="3">
    <source>
        <dbReference type="ARBA" id="ARBA00022989"/>
    </source>
</evidence>
<dbReference type="InterPro" id="IPR036259">
    <property type="entry name" value="MFS_trans_sf"/>
</dbReference>
<accession>A0A8J7WD93</accession>
<dbReference type="Gene3D" id="1.20.1250.20">
    <property type="entry name" value="MFS general substrate transporter like domains"/>
    <property type="match status" value="2"/>
</dbReference>
<feature type="transmembrane region" description="Helical" evidence="5">
    <location>
        <begin position="356"/>
        <end position="376"/>
    </location>
</feature>
<evidence type="ECO:0000256" key="5">
    <source>
        <dbReference type="SAM" id="Phobius"/>
    </source>
</evidence>
<dbReference type="InterPro" id="IPR020846">
    <property type="entry name" value="MFS_dom"/>
</dbReference>
<dbReference type="SUPFAM" id="SSF103473">
    <property type="entry name" value="MFS general substrate transporter"/>
    <property type="match status" value="1"/>
</dbReference>
<feature type="domain" description="Major facilitator superfamily (MFS) profile" evidence="6">
    <location>
        <begin position="159"/>
        <end position="386"/>
    </location>
</feature>
<comment type="caution">
    <text evidence="7">The sequence shown here is derived from an EMBL/GenBank/DDBJ whole genome shotgun (WGS) entry which is preliminary data.</text>
</comment>
<feature type="transmembrane region" description="Helical" evidence="5">
    <location>
        <begin position="196"/>
        <end position="214"/>
    </location>
</feature>
<feature type="transmembrane region" description="Helical" evidence="5">
    <location>
        <begin position="95"/>
        <end position="116"/>
    </location>
</feature>
<organism evidence="7 8">
    <name type="scientific">Thetidibacter halocola</name>
    <dbReference type="NCBI Taxonomy" id="2827239"/>
    <lineage>
        <taxon>Bacteria</taxon>
        <taxon>Pseudomonadati</taxon>
        <taxon>Pseudomonadota</taxon>
        <taxon>Alphaproteobacteria</taxon>
        <taxon>Rhodobacterales</taxon>
        <taxon>Roseobacteraceae</taxon>
        <taxon>Thetidibacter</taxon>
    </lineage>
</organism>
<keyword evidence="2 5" id="KW-0812">Transmembrane</keyword>
<feature type="transmembrane region" description="Helical" evidence="5">
    <location>
        <begin position="325"/>
        <end position="344"/>
    </location>
</feature>
<keyword evidence="3 5" id="KW-1133">Transmembrane helix</keyword>
<evidence type="ECO:0000256" key="4">
    <source>
        <dbReference type="ARBA" id="ARBA00023136"/>
    </source>
</evidence>
<proteinExistence type="predicted"/>
<comment type="subcellular location">
    <subcellularLocation>
        <location evidence="1">Membrane</location>
        <topology evidence="1">Multi-pass membrane protein</topology>
    </subcellularLocation>
</comment>
<name>A0A8J7WD93_9RHOB</name>
<dbReference type="PROSITE" id="PS50850">
    <property type="entry name" value="MFS"/>
    <property type="match status" value="1"/>
</dbReference>
<dbReference type="PANTHER" id="PTHR23514">
    <property type="entry name" value="BYPASS OF STOP CODON PROTEIN 6"/>
    <property type="match status" value="1"/>
</dbReference>
<feature type="transmembrane region" description="Helical" evidence="5">
    <location>
        <begin position="156"/>
        <end position="175"/>
    </location>
</feature>
<feature type="transmembrane region" description="Helical" evidence="5">
    <location>
        <begin position="12"/>
        <end position="29"/>
    </location>
</feature>
<dbReference type="InterPro" id="IPR011701">
    <property type="entry name" value="MFS"/>
</dbReference>
<dbReference type="PANTHER" id="PTHR23514:SF13">
    <property type="entry name" value="INNER MEMBRANE PROTEIN YBJJ"/>
    <property type="match status" value="1"/>
</dbReference>
<sequence length="386" mass="39254">MLRDLYLCRGPAAAFAAIGVYWGAFAALVPVLKPQAGLSDGAFGLAMLVSTCGAIAAMWTAPRVEAWLGPRALPVLCVVMAAAFLLPGLSVNGVMLALTMMAAAMASGTLDVAMNARVSVLETARGRSLMNLAHGLYSVAYGISALVTGLLREAGWSAFAVFAVLGLVVLALAAQAAAAPVPDPERDAAAPPPAPLSWYLLTPLGLIVLIGFLAEQGTEGWSALHLERTLGAGAAQGALGPAILGVTMAVGRFSGQAIAHRYSESAVIGVASVLCAMGALVAAWAPGIAVAYAGFAMLGLGVSVVAPMAFAWAGRLVPVERKALAISRIAVLGYAGFFVGPPIMGGLSQLFGLQASFSAVALLMLVLPLVLVPLVARQERDSRAPA</sequence>
<evidence type="ECO:0000259" key="6">
    <source>
        <dbReference type="PROSITE" id="PS50850"/>
    </source>
</evidence>
<evidence type="ECO:0000256" key="2">
    <source>
        <dbReference type="ARBA" id="ARBA00022692"/>
    </source>
</evidence>
<dbReference type="EMBL" id="JAGTUU010000006">
    <property type="protein sequence ID" value="MBS0125467.1"/>
    <property type="molecule type" value="Genomic_DNA"/>
</dbReference>
<keyword evidence="8" id="KW-1185">Reference proteome</keyword>
<feature type="transmembrane region" description="Helical" evidence="5">
    <location>
        <begin position="266"/>
        <end position="285"/>
    </location>
</feature>
<dbReference type="Proteomes" id="UP000681356">
    <property type="component" value="Unassembled WGS sequence"/>
</dbReference>
<feature type="transmembrane region" description="Helical" evidence="5">
    <location>
        <begin position="234"/>
        <end position="254"/>
    </location>
</feature>
<protein>
    <submittedName>
        <fullName evidence="7">MFS transporter</fullName>
    </submittedName>
</protein>
<gene>
    <name evidence="7" type="ORF">KB874_15370</name>
</gene>
<dbReference type="InterPro" id="IPR051788">
    <property type="entry name" value="MFS_Transporter"/>
</dbReference>
<feature type="transmembrane region" description="Helical" evidence="5">
    <location>
        <begin position="72"/>
        <end position="89"/>
    </location>
</feature>
<dbReference type="GO" id="GO:0016020">
    <property type="term" value="C:membrane"/>
    <property type="evidence" value="ECO:0007669"/>
    <property type="project" value="UniProtKB-SubCell"/>
</dbReference>
<keyword evidence="4 5" id="KW-0472">Membrane</keyword>
<dbReference type="Pfam" id="PF07690">
    <property type="entry name" value="MFS_1"/>
    <property type="match status" value="1"/>
</dbReference>
<feature type="transmembrane region" description="Helical" evidence="5">
    <location>
        <begin position="291"/>
        <end position="313"/>
    </location>
</feature>
<evidence type="ECO:0000256" key="1">
    <source>
        <dbReference type="ARBA" id="ARBA00004141"/>
    </source>
</evidence>
<dbReference type="GO" id="GO:0022857">
    <property type="term" value="F:transmembrane transporter activity"/>
    <property type="evidence" value="ECO:0007669"/>
    <property type="project" value="InterPro"/>
</dbReference>
<feature type="transmembrane region" description="Helical" evidence="5">
    <location>
        <begin position="41"/>
        <end position="60"/>
    </location>
</feature>
<feature type="transmembrane region" description="Helical" evidence="5">
    <location>
        <begin position="128"/>
        <end position="150"/>
    </location>
</feature>
<evidence type="ECO:0000313" key="7">
    <source>
        <dbReference type="EMBL" id="MBS0125467.1"/>
    </source>
</evidence>
<dbReference type="AlphaFoldDB" id="A0A8J7WD93"/>